<evidence type="ECO:0000313" key="3">
    <source>
        <dbReference type="EMBL" id="KAF0734615.1"/>
    </source>
</evidence>
<dbReference type="VEuPathDB" id="FungiDB:AeMF1_002835"/>
<name>A0A6G0X3U1_9STRA</name>
<evidence type="ECO:0000256" key="1">
    <source>
        <dbReference type="SAM" id="MobiDB-lite"/>
    </source>
</evidence>
<comment type="caution">
    <text evidence="3">The sequence shown here is derived from an EMBL/GenBank/DDBJ whole genome shotgun (WGS) entry which is preliminary data.</text>
</comment>
<feature type="region of interest" description="Disordered" evidence="1">
    <location>
        <begin position="157"/>
        <end position="212"/>
    </location>
</feature>
<dbReference type="EMBL" id="VJMJ01000109">
    <property type="protein sequence ID" value="KAF0734615.1"/>
    <property type="molecule type" value="Genomic_DNA"/>
</dbReference>
<gene>
    <name evidence="3" type="ORF">Ae201684_008694</name>
</gene>
<reference evidence="3 4" key="1">
    <citation type="submission" date="2019-07" db="EMBL/GenBank/DDBJ databases">
        <title>Genomics analysis of Aphanomyces spp. identifies a new class of oomycete effector associated with host adaptation.</title>
        <authorList>
            <person name="Gaulin E."/>
        </authorList>
    </citation>
    <scope>NUCLEOTIDE SEQUENCE [LARGE SCALE GENOMIC DNA]</scope>
    <source>
        <strain evidence="3 4">ATCC 201684</strain>
    </source>
</reference>
<dbReference type="PANTHER" id="PTHR47072">
    <property type="match status" value="1"/>
</dbReference>
<dbReference type="PANTHER" id="PTHR47072:SF4">
    <property type="entry name" value="MYB_SANT-LIKE DOMAIN-CONTAINING PROTEIN"/>
    <property type="match status" value="1"/>
</dbReference>
<feature type="domain" description="Myb/SANT-like" evidence="2">
    <location>
        <begin position="4"/>
        <end position="97"/>
    </location>
</feature>
<evidence type="ECO:0000259" key="2">
    <source>
        <dbReference type="Pfam" id="PF12776"/>
    </source>
</evidence>
<feature type="compositionally biased region" description="Acidic residues" evidence="1">
    <location>
        <begin position="164"/>
        <end position="177"/>
    </location>
</feature>
<proteinExistence type="predicted"/>
<protein>
    <recommendedName>
        <fullName evidence="2">Myb/SANT-like domain-containing protein</fullName>
    </recommendedName>
</protein>
<dbReference type="Proteomes" id="UP000481153">
    <property type="component" value="Unassembled WGS sequence"/>
</dbReference>
<organism evidence="3 4">
    <name type="scientific">Aphanomyces euteiches</name>
    <dbReference type="NCBI Taxonomy" id="100861"/>
    <lineage>
        <taxon>Eukaryota</taxon>
        <taxon>Sar</taxon>
        <taxon>Stramenopiles</taxon>
        <taxon>Oomycota</taxon>
        <taxon>Saprolegniomycetes</taxon>
        <taxon>Saprolegniales</taxon>
        <taxon>Verrucalvaceae</taxon>
        <taxon>Aphanomyces</taxon>
    </lineage>
</organism>
<dbReference type="AlphaFoldDB" id="A0A6G0X3U1"/>
<sequence length="311" mass="35003">MTLWTDELDSVWINEMIHQANVLGKRSNNGFKKEAWAAVLTKLNNIPGCEFNMMQLKSRNAAMREKFSVVWSMANASGMGFERTRSLVVCVSTTWEAFLQGKSDEIKKWRNKPFPLFTLCETLYSGTLAKGKHVFASNVPICHIPCHLLDSDVESSHAPLDGDIASDDGEDEPPQEIYDDKESETAQERVPQQTHRRVSLDESPPKRKRQSAATVLAAELRAQSDTMSQELALFSKAIMNSSKTDTDSAVEDAIELLQTEFEYILVEAEILSAIEVLANVLKAKIFLKLRGNLREAWLRNQCRIMSSCDEV</sequence>
<dbReference type="InterPro" id="IPR024752">
    <property type="entry name" value="Myb/SANT-like_dom"/>
</dbReference>
<dbReference type="Pfam" id="PF12776">
    <property type="entry name" value="Myb_DNA-bind_3"/>
    <property type="match status" value="1"/>
</dbReference>
<feature type="compositionally biased region" description="Basic and acidic residues" evidence="1">
    <location>
        <begin position="178"/>
        <end position="187"/>
    </location>
</feature>
<accession>A0A6G0X3U1</accession>
<keyword evidence="4" id="KW-1185">Reference proteome</keyword>
<evidence type="ECO:0000313" key="4">
    <source>
        <dbReference type="Proteomes" id="UP000481153"/>
    </source>
</evidence>